<evidence type="ECO:0000256" key="4">
    <source>
        <dbReference type="ARBA" id="ARBA00023163"/>
    </source>
</evidence>
<dbReference type="InterPro" id="IPR038945">
    <property type="entry name" value="MBD13-like"/>
</dbReference>
<comment type="caution">
    <text evidence="8">The sequence shown here is derived from an EMBL/GenBank/DDBJ whole genome shotgun (WGS) entry which is preliminary data.</text>
</comment>
<evidence type="ECO:0000256" key="1">
    <source>
        <dbReference type="ARBA" id="ARBA00004123"/>
    </source>
</evidence>
<feature type="region of interest" description="Disordered" evidence="6">
    <location>
        <begin position="450"/>
        <end position="495"/>
    </location>
</feature>
<protein>
    <recommendedName>
        <fullName evidence="7">MBD domain-containing protein</fullName>
    </recommendedName>
</protein>
<dbReference type="InterPro" id="IPR016177">
    <property type="entry name" value="DNA-bd_dom_sf"/>
</dbReference>
<dbReference type="OrthoDB" id="10072024at2759"/>
<dbReference type="PANTHER" id="PTHR34067:SF20">
    <property type="entry name" value="OS08G0206700 PROTEIN"/>
    <property type="match status" value="1"/>
</dbReference>
<evidence type="ECO:0000256" key="5">
    <source>
        <dbReference type="ARBA" id="ARBA00023242"/>
    </source>
</evidence>
<organism evidence="8 9">
    <name type="scientific">Adiantum capillus-veneris</name>
    <name type="common">Maidenhair fern</name>
    <dbReference type="NCBI Taxonomy" id="13818"/>
    <lineage>
        <taxon>Eukaryota</taxon>
        <taxon>Viridiplantae</taxon>
        <taxon>Streptophyta</taxon>
        <taxon>Embryophyta</taxon>
        <taxon>Tracheophyta</taxon>
        <taxon>Polypodiopsida</taxon>
        <taxon>Polypodiidae</taxon>
        <taxon>Polypodiales</taxon>
        <taxon>Pteridineae</taxon>
        <taxon>Pteridaceae</taxon>
        <taxon>Vittarioideae</taxon>
        <taxon>Adiantum</taxon>
    </lineage>
</organism>
<keyword evidence="9" id="KW-1185">Reference proteome</keyword>
<feature type="compositionally biased region" description="Basic residues" evidence="6">
    <location>
        <begin position="618"/>
        <end position="627"/>
    </location>
</feature>
<dbReference type="GO" id="GO:0005634">
    <property type="term" value="C:nucleus"/>
    <property type="evidence" value="ECO:0007669"/>
    <property type="project" value="UniProtKB-SubCell"/>
</dbReference>
<evidence type="ECO:0000256" key="3">
    <source>
        <dbReference type="ARBA" id="ARBA00023125"/>
    </source>
</evidence>
<dbReference type="EMBL" id="JABFUD020000025">
    <property type="protein sequence ID" value="KAI5059107.1"/>
    <property type="molecule type" value="Genomic_DNA"/>
</dbReference>
<evidence type="ECO:0000259" key="7">
    <source>
        <dbReference type="PROSITE" id="PS50982"/>
    </source>
</evidence>
<keyword evidence="2" id="KW-0805">Transcription regulation</keyword>
<dbReference type="InterPro" id="IPR001739">
    <property type="entry name" value="Methyl_CpG_DNA-bd"/>
</dbReference>
<keyword evidence="4" id="KW-0804">Transcription</keyword>
<feature type="domain" description="MBD" evidence="7">
    <location>
        <begin position="394"/>
        <end position="472"/>
    </location>
</feature>
<evidence type="ECO:0000256" key="6">
    <source>
        <dbReference type="SAM" id="MobiDB-lite"/>
    </source>
</evidence>
<evidence type="ECO:0000313" key="8">
    <source>
        <dbReference type="EMBL" id="KAI5059107.1"/>
    </source>
</evidence>
<evidence type="ECO:0000313" key="9">
    <source>
        <dbReference type="Proteomes" id="UP000886520"/>
    </source>
</evidence>
<dbReference type="Gene3D" id="3.30.890.10">
    <property type="entry name" value="Methyl-cpg-binding Protein 2, Chain A"/>
    <property type="match status" value="1"/>
</dbReference>
<gene>
    <name evidence="8" type="ORF">GOP47_0025426</name>
</gene>
<keyword evidence="3" id="KW-0238">DNA-binding</keyword>
<evidence type="ECO:0000256" key="2">
    <source>
        <dbReference type="ARBA" id="ARBA00023015"/>
    </source>
</evidence>
<feature type="region of interest" description="Disordered" evidence="6">
    <location>
        <begin position="552"/>
        <end position="627"/>
    </location>
</feature>
<sequence>MSSSRITGLHASPAYQIALEDLGKLLQNTGRSAEDILSRYTALNAKNSRPEVLDVRTSLSMGIAPAINKNQQDGQTNIFYKGNASLSNLGPTQYQASASNIAQHLDVQHWYSQMHSGLTGREKSSDALASSDKGAFSSEDALRELLEEIKKTVCDWSFKHKTIAQDMPSRSATHEGVSASSGLCLPNGAPCPMGSEREQSPVMCTRSLGGNISGVEGPLVHQTQQEEKKQWDVQPKPNEGGKRGEIVQQYQEEDNRGRLLLQRDKEVGHLSGDTEMEKSVHLDKVVDGIVRQLQSDEQPTTVLSQDLAGGDPAACSSPQGSNPQVDSLSTDVHVASTAANTTSTPLSKDNECAAESLLAPTNTDQTEVKLPITKWTPPANAAKTANKSLSFPRAVEVITSPDWLPEGWVTELKTRGSGNSAGSKDKYYVDPISHRRFRSRKEVIAYLERGKSKLNDDGPETSPVKKFPTPDLLPAPPNKSNKKAEPKESGTPMASAMAAPMVPPIASPGMLGNVFMPPFRTGQPSEWLVYESMASLPFPMFDPFYYKDFNSSKSSSGKGSHAPTRPWFFTGPEASWNPFMDRSSLGKSGDKSRDYQSYFSMPSYPSEVGSKQSGGVKKSTKRKSTGL</sequence>
<dbReference type="AlphaFoldDB" id="A0A9D4Z3K1"/>
<reference evidence="8" key="1">
    <citation type="submission" date="2021-01" db="EMBL/GenBank/DDBJ databases">
        <title>Adiantum capillus-veneris genome.</title>
        <authorList>
            <person name="Fang Y."/>
            <person name="Liao Q."/>
        </authorList>
    </citation>
    <scope>NUCLEOTIDE SEQUENCE</scope>
    <source>
        <strain evidence="8">H3</strain>
        <tissue evidence="8">Leaf</tissue>
    </source>
</reference>
<dbReference type="SUPFAM" id="SSF54171">
    <property type="entry name" value="DNA-binding domain"/>
    <property type="match status" value="1"/>
</dbReference>
<dbReference type="PANTHER" id="PTHR34067">
    <property type="entry name" value="OS04G0193200 PROTEIN"/>
    <property type="match status" value="1"/>
</dbReference>
<keyword evidence="5" id="KW-0539">Nucleus</keyword>
<feature type="region of interest" description="Disordered" evidence="6">
    <location>
        <begin position="221"/>
        <end position="242"/>
    </location>
</feature>
<proteinExistence type="predicted"/>
<dbReference type="Proteomes" id="UP000886520">
    <property type="component" value="Chromosome 25"/>
</dbReference>
<feature type="compositionally biased region" description="Polar residues" evidence="6">
    <location>
        <begin position="316"/>
        <end position="327"/>
    </location>
</feature>
<feature type="region of interest" description="Disordered" evidence="6">
    <location>
        <begin position="296"/>
        <end position="327"/>
    </location>
</feature>
<dbReference type="GO" id="GO:0003677">
    <property type="term" value="F:DNA binding"/>
    <property type="evidence" value="ECO:0007669"/>
    <property type="project" value="UniProtKB-KW"/>
</dbReference>
<name>A0A9D4Z3K1_ADICA</name>
<dbReference type="PROSITE" id="PS50982">
    <property type="entry name" value="MBD"/>
    <property type="match status" value="1"/>
</dbReference>
<accession>A0A9D4Z3K1</accession>
<dbReference type="CDD" id="cd00122">
    <property type="entry name" value="MBD"/>
    <property type="match status" value="1"/>
</dbReference>
<dbReference type="Pfam" id="PF01429">
    <property type="entry name" value="MBD"/>
    <property type="match status" value="1"/>
</dbReference>
<comment type="subcellular location">
    <subcellularLocation>
        <location evidence="1">Nucleus</location>
    </subcellularLocation>
</comment>